<proteinExistence type="predicted"/>
<evidence type="ECO:0000313" key="2">
    <source>
        <dbReference type="EMBL" id="RRT73424.1"/>
    </source>
</evidence>
<feature type="compositionally biased region" description="Acidic residues" evidence="1">
    <location>
        <begin position="12"/>
        <end position="24"/>
    </location>
</feature>
<organism evidence="2 3">
    <name type="scientific">Ensete ventricosum</name>
    <name type="common">Abyssinian banana</name>
    <name type="synonym">Musa ensete</name>
    <dbReference type="NCBI Taxonomy" id="4639"/>
    <lineage>
        <taxon>Eukaryota</taxon>
        <taxon>Viridiplantae</taxon>
        <taxon>Streptophyta</taxon>
        <taxon>Embryophyta</taxon>
        <taxon>Tracheophyta</taxon>
        <taxon>Spermatophyta</taxon>
        <taxon>Magnoliopsida</taxon>
        <taxon>Liliopsida</taxon>
        <taxon>Zingiberales</taxon>
        <taxon>Musaceae</taxon>
        <taxon>Ensete</taxon>
    </lineage>
</organism>
<feature type="compositionally biased region" description="Basic and acidic residues" evidence="1">
    <location>
        <begin position="94"/>
        <end position="116"/>
    </location>
</feature>
<evidence type="ECO:0000313" key="3">
    <source>
        <dbReference type="Proteomes" id="UP000287651"/>
    </source>
</evidence>
<feature type="compositionally biased region" description="Low complexity" evidence="1">
    <location>
        <begin position="1"/>
        <end position="11"/>
    </location>
</feature>
<dbReference type="Proteomes" id="UP000287651">
    <property type="component" value="Unassembled WGS sequence"/>
</dbReference>
<comment type="caution">
    <text evidence="2">The sequence shown here is derived from an EMBL/GenBank/DDBJ whole genome shotgun (WGS) entry which is preliminary data.</text>
</comment>
<sequence>MEISQGLGPSDGDVDGGDDDEIGVDMEPREGPHHHPRRHVELVVPGCSHVHHRRVRWPILQISAVSPRRSSTAAPARRTHPDGVQSRRHGRGLAGDRRGELAKAPKSEGRSKKDLMEWGVSDETGKVASRKRPKRAWN</sequence>
<feature type="region of interest" description="Disordered" evidence="1">
    <location>
        <begin position="1"/>
        <end position="40"/>
    </location>
</feature>
<protein>
    <recommendedName>
        <fullName evidence="4">DUF834 domain-containing protein</fullName>
    </recommendedName>
</protein>
<name>A0A427AB17_ENSVE</name>
<reference evidence="2 3" key="1">
    <citation type="journal article" date="2014" name="Agronomy (Basel)">
        <title>A Draft Genome Sequence for Ensete ventricosum, the Drought-Tolerant Tree Against Hunger.</title>
        <authorList>
            <person name="Harrison J."/>
            <person name="Moore K.A."/>
            <person name="Paszkiewicz K."/>
            <person name="Jones T."/>
            <person name="Grant M."/>
            <person name="Ambacheew D."/>
            <person name="Muzemil S."/>
            <person name="Studholme D.J."/>
        </authorList>
    </citation>
    <scope>NUCLEOTIDE SEQUENCE [LARGE SCALE GENOMIC DNA]</scope>
</reference>
<feature type="compositionally biased region" description="Basic residues" evidence="1">
    <location>
        <begin position="128"/>
        <end position="138"/>
    </location>
</feature>
<feature type="region of interest" description="Disordered" evidence="1">
    <location>
        <begin position="62"/>
        <end position="138"/>
    </location>
</feature>
<feature type="compositionally biased region" description="Low complexity" evidence="1">
    <location>
        <begin position="63"/>
        <end position="76"/>
    </location>
</feature>
<evidence type="ECO:0008006" key="4">
    <source>
        <dbReference type="Google" id="ProtNLM"/>
    </source>
</evidence>
<accession>A0A427AB17</accession>
<gene>
    <name evidence="2" type="ORF">B296_00031622</name>
</gene>
<dbReference type="EMBL" id="AMZH03003099">
    <property type="protein sequence ID" value="RRT73424.1"/>
    <property type="molecule type" value="Genomic_DNA"/>
</dbReference>
<dbReference type="AlphaFoldDB" id="A0A427AB17"/>
<evidence type="ECO:0000256" key="1">
    <source>
        <dbReference type="SAM" id="MobiDB-lite"/>
    </source>
</evidence>